<dbReference type="PANTHER" id="PTHR45138">
    <property type="entry name" value="REGULATORY COMPONENTS OF SENSORY TRANSDUCTION SYSTEM"/>
    <property type="match status" value="1"/>
</dbReference>
<dbReference type="EC" id="2.7.7.65" evidence="2"/>
<dbReference type="Pfam" id="PF04340">
    <property type="entry name" value="DUF484"/>
    <property type="match status" value="1"/>
</dbReference>
<dbReference type="InterPro" id="IPR000160">
    <property type="entry name" value="GGDEF_dom"/>
</dbReference>
<dbReference type="OrthoDB" id="9776960at2"/>
<gene>
    <name evidence="5" type="ORF">SAMN03080615_01409</name>
</gene>
<dbReference type="GO" id="GO:0043709">
    <property type="term" value="P:cell adhesion involved in single-species biofilm formation"/>
    <property type="evidence" value="ECO:0007669"/>
    <property type="project" value="TreeGrafter"/>
</dbReference>
<name>A0A1H9FS81_9GAMM</name>
<dbReference type="AlphaFoldDB" id="A0A1H9FS81"/>
<accession>A0A1H9FS81</accession>
<organism evidence="5 6">
    <name type="scientific">Amphritea atlantica</name>
    <dbReference type="NCBI Taxonomy" id="355243"/>
    <lineage>
        <taxon>Bacteria</taxon>
        <taxon>Pseudomonadati</taxon>
        <taxon>Pseudomonadota</taxon>
        <taxon>Gammaproteobacteria</taxon>
        <taxon>Oceanospirillales</taxon>
        <taxon>Oceanospirillaceae</taxon>
        <taxon>Amphritea</taxon>
    </lineage>
</organism>
<dbReference type="Gene3D" id="3.30.450.40">
    <property type="match status" value="1"/>
</dbReference>
<dbReference type="GO" id="GO:0052621">
    <property type="term" value="F:diguanylate cyclase activity"/>
    <property type="evidence" value="ECO:0007669"/>
    <property type="project" value="UniProtKB-EC"/>
</dbReference>
<feature type="domain" description="GGDEF" evidence="4">
    <location>
        <begin position="221"/>
        <end position="362"/>
    </location>
</feature>
<dbReference type="InterPro" id="IPR007435">
    <property type="entry name" value="DUF484"/>
</dbReference>
<reference evidence="6" key="1">
    <citation type="submission" date="2016-10" db="EMBL/GenBank/DDBJ databases">
        <authorList>
            <person name="Varghese N."/>
            <person name="Submissions S."/>
        </authorList>
    </citation>
    <scope>NUCLEOTIDE SEQUENCE [LARGE SCALE GENOMIC DNA]</scope>
    <source>
        <strain evidence="6">DSM 18887</strain>
    </source>
</reference>
<dbReference type="PROSITE" id="PS50887">
    <property type="entry name" value="GGDEF"/>
    <property type="match status" value="1"/>
</dbReference>
<proteinExistence type="predicted"/>
<dbReference type="InterPro" id="IPR050469">
    <property type="entry name" value="Diguanylate_Cyclase"/>
</dbReference>
<dbReference type="SMART" id="SM00267">
    <property type="entry name" value="GGDEF"/>
    <property type="match status" value="1"/>
</dbReference>
<evidence type="ECO:0000259" key="4">
    <source>
        <dbReference type="PROSITE" id="PS50887"/>
    </source>
</evidence>
<dbReference type="Pfam" id="PF00990">
    <property type="entry name" value="GGDEF"/>
    <property type="match status" value="1"/>
</dbReference>
<evidence type="ECO:0000256" key="2">
    <source>
        <dbReference type="ARBA" id="ARBA00012528"/>
    </source>
</evidence>
<dbReference type="SUPFAM" id="SSF55073">
    <property type="entry name" value="Nucleotide cyclase"/>
    <property type="match status" value="1"/>
</dbReference>
<dbReference type="SUPFAM" id="SSF55781">
    <property type="entry name" value="GAF domain-like"/>
    <property type="match status" value="1"/>
</dbReference>
<sequence>MGPIDKENKDLRRSLHLLASKVERNEAILRSFFEIELRLLSCSNLAELLDLILIDFKQHFRLTAVNLILFDPECAARCLLEDYTPPEPGHSLRFVTNQRLLKSLFPTSELRIGELSAPLKSIAFPSNPYVLSSALLPLIRHNCLIGSLHLGSNDPARYSEHFDYDYIGHLASVIAVCFENCINQQNLKRLSIIDMLTKVNNRRAFDQEIIRELSRASRNKTPLSCLFIDLDYFKLVNDSFGHQVGDKVLRSVGLLLNKNLRKTDFVARYGGEEFAILLPNCDSEKAIEIGNQLRHKILHMVVHNNDNEPFRVSASIGVTSCCHSSFAFDNLDAQAHAVLKAADEAVYLAKEKGRNRIEYRSLPDMKPELFSQLSGDLKSI</sequence>
<dbReference type="CDD" id="cd01949">
    <property type="entry name" value="GGDEF"/>
    <property type="match status" value="1"/>
</dbReference>
<evidence type="ECO:0000256" key="3">
    <source>
        <dbReference type="ARBA" id="ARBA00034247"/>
    </source>
</evidence>
<comment type="cofactor">
    <cofactor evidence="1">
        <name>Mg(2+)</name>
        <dbReference type="ChEBI" id="CHEBI:18420"/>
    </cofactor>
</comment>
<comment type="catalytic activity">
    <reaction evidence="3">
        <text>2 GTP = 3',3'-c-di-GMP + 2 diphosphate</text>
        <dbReference type="Rhea" id="RHEA:24898"/>
        <dbReference type="ChEBI" id="CHEBI:33019"/>
        <dbReference type="ChEBI" id="CHEBI:37565"/>
        <dbReference type="ChEBI" id="CHEBI:58805"/>
        <dbReference type="EC" id="2.7.7.65"/>
    </reaction>
</comment>
<dbReference type="InterPro" id="IPR029787">
    <property type="entry name" value="Nucleotide_cyclase"/>
</dbReference>
<evidence type="ECO:0000256" key="1">
    <source>
        <dbReference type="ARBA" id="ARBA00001946"/>
    </source>
</evidence>
<dbReference type="Proteomes" id="UP000198749">
    <property type="component" value="Unassembled WGS sequence"/>
</dbReference>
<dbReference type="RefSeq" id="WP_091355847.1">
    <property type="nucleotide sequence ID" value="NZ_AP025284.1"/>
</dbReference>
<evidence type="ECO:0000313" key="6">
    <source>
        <dbReference type="Proteomes" id="UP000198749"/>
    </source>
</evidence>
<dbReference type="InterPro" id="IPR029016">
    <property type="entry name" value="GAF-like_dom_sf"/>
</dbReference>
<dbReference type="InterPro" id="IPR043128">
    <property type="entry name" value="Rev_trsase/Diguanyl_cyclase"/>
</dbReference>
<dbReference type="EMBL" id="FOGB01000003">
    <property type="protein sequence ID" value="SEQ40734.1"/>
    <property type="molecule type" value="Genomic_DNA"/>
</dbReference>
<dbReference type="PANTHER" id="PTHR45138:SF9">
    <property type="entry name" value="DIGUANYLATE CYCLASE DGCM-RELATED"/>
    <property type="match status" value="1"/>
</dbReference>
<keyword evidence="6" id="KW-1185">Reference proteome</keyword>
<protein>
    <recommendedName>
        <fullName evidence="2">diguanylate cyclase</fullName>
        <ecNumber evidence="2">2.7.7.65</ecNumber>
    </recommendedName>
</protein>
<dbReference type="STRING" id="355243.SAMN03080615_01409"/>
<dbReference type="Gene3D" id="3.30.70.270">
    <property type="match status" value="1"/>
</dbReference>
<dbReference type="FunFam" id="3.30.70.270:FF:000001">
    <property type="entry name" value="Diguanylate cyclase domain protein"/>
    <property type="match status" value="1"/>
</dbReference>
<dbReference type="NCBIfam" id="TIGR00254">
    <property type="entry name" value="GGDEF"/>
    <property type="match status" value="1"/>
</dbReference>
<evidence type="ECO:0000313" key="5">
    <source>
        <dbReference type="EMBL" id="SEQ40734.1"/>
    </source>
</evidence>
<dbReference type="GO" id="GO:1902201">
    <property type="term" value="P:negative regulation of bacterial-type flagellum-dependent cell motility"/>
    <property type="evidence" value="ECO:0007669"/>
    <property type="project" value="TreeGrafter"/>
</dbReference>
<dbReference type="GO" id="GO:0005886">
    <property type="term" value="C:plasma membrane"/>
    <property type="evidence" value="ECO:0007669"/>
    <property type="project" value="TreeGrafter"/>
</dbReference>